<sequence length="541" mass="60665">MKKLLSLLLVLALLPCAAMAESEAAQLANAVSSIRLETPTLPLVEEPVTLTLMFQKASNNQTDFENMFQIEAIEQLTGIRLEVEPIESAAWAEKLPLAMIGEEYGDIFLDGISFSDADSFGQDGYLIPLEDLLEEYAPNAMKILDTMPNGRKNVTASDGHIYLMPAYNGTPRDMLANIFQEINGEWLDAIGMEAPDTLDEFYDMLVAFKTQDPNGNGEEDEIPWSFVWDNGAYNMVLGAFGFVNGRHDVIDGQYVYIPAQENYRHYVEFMAKLYAEGLLDAEVFTQTNEQYVAKMQEMIVGFTPNNHYGTIGLENYLKTVNCKPLTSEYNDTPMHPGNQPEVPTYGMCITNKATEEEAIAAIKLLDYLYSEEGSFLTKCGPEYGAWGDMVDGGYIRTENADGSYSYELVAGEEYGNNYARFRQTIGLWSIPFFYSSVHEACIVGSDPGNNHITTKAFESGMVDARREGYPALATFTYDEQDTLATYTLMDSYVDRTVAAWITGEAELNDETWAAYLAELQAYDIDTMIEIRQDAYERYLSR</sequence>
<dbReference type="AlphaFoldDB" id="A0A9D1P7X2"/>
<dbReference type="InterPro" id="IPR050490">
    <property type="entry name" value="Bact_solute-bd_prot1"/>
</dbReference>
<protein>
    <submittedName>
        <fullName evidence="2">Extracellular solute-binding protein</fullName>
    </submittedName>
</protein>
<organism evidence="2 3">
    <name type="scientific">Candidatus Ornithocaccomicrobium faecavium</name>
    <dbReference type="NCBI Taxonomy" id="2840890"/>
    <lineage>
        <taxon>Bacteria</taxon>
        <taxon>Bacillati</taxon>
        <taxon>Bacillota</taxon>
        <taxon>Clostridia</taxon>
        <taxon>Candidatus Ornithocaccomicrobium</taxon>
    </lineage>
</organism>
<evidence type="ECO:0000313" key="2">
    <source>
        <dbReference type="EMBL" id="HIV28203.1"/>
    </source>
</evidence>
<reference evidence="2" key="2">
    <citation type="journal article" date="2021" name="PeerJ">
        <title>Extensive microbial diversity within the chicken gut microbiome revealed by metagenomics and culture.</title>
        <authorList>
            <person name="Gilroy R."/>
            <person name="Ravi A."/>
            <person name="Getino M."/>
            <person name="Pursley I."/>
            <person name="Horton D.L."/>
            <person name="Alikhan N.F."/>
            <person name="Baker D."/>
            <person name="Gharbi K."/>
            <person name="Hall N."/>
            <person name="Watson M."/>
            <person name="Adriaenssens E.M."/>
            <person name="Foster-Nyarko E."/>
            <person name="Jarju S."/>
            <person name="Secka A."/>
            <person name="Antonio M."/>
            <person name="Oren A."/>
            <person name="Chaudhuri R.R."/>
            <person name="La Ragione R."/>
            <person name="Hildebrand F."/>
            <person name="Pallen M.J."/>
        </authorList>
    </citation>
    <scope>NUCLEOTIDE SEQUENCE</scope>
    <source>
        <strain evidence="2">CHK183-6373</strain>
    </source>
</reference>
<reference evidence="2" key="1">
    <citation type="submission" date="2020-10" db="EMBL/GenBank/DDBJ databases">
        <authorList>
            <person name="Gilroy R."/>
        </authorList>
    </citation>
    <scope>NUCLEOTIDE SEQUENCE</scope>
    <source>
        <strain evidence="2">CHK183-6373</strain>
    </source>
</reference>
<accession>A0A9D1P7X2</accession>
<dbReference type="Gene3D" id="3.40.190.10">
    <property type="entry name" value="Periplasmic binding protein-like II"/>
    <property type="match status" value="2"/>
</dbReference>
<dbReference type="PANTHER" id="PTHR43649:SF12">
    <property type="entry name" value="DIACETYLCHITOBIOSE BINDING PROTEIN DASA"/>
    <property type="match status" value="1"/>
</dbReference>
<dbReference type="PANTHER" id="PTHR43649">
    <property type="entry name" value="ARABINOSE-BINDING PROTEIN-RELATED"/>
    <property type="match status" value="1"/>
</dbReference>
<dbReference type="Pfam" id="PF01547">
    <property type="entry name" value="SBP_bac_1"/>
    <property type="match status" value="1"/>
</dbReference>
<gene>
    <name evidence="2" type="ORF">IAA64_09540</name>
</gene>
<dbReference type="Proteomes" id="UP000886884">
    <property type="component" value="Unassembled WGS sequence"/>
</dbReference>
<comment type="caution">
    <text evidence="2">The sequence shown here is derived from an EMBL/GenBank/DDBJ whole genome shotgun (WGS) entry which is preliminary data.</text>
</comment>
<keyword evidence="1" id="KW-0732">Signal</keyword>
<feature type="signal peptide" evidence="1">
    <location>
        <begin position="1"/>
        <end position="20"/>
    </location>
</feature>
<dbReference type="InterPro" id="IPR006059">
    <property type="entry name" value="SBP"/>
</dbReference>
<dbReference type="EMBL" id="DVOT01000170">
    <property type="protein sequence ID" value="HIV28203.1"/>
    <property type="molecule type" value="Genomic_DNA"/>
</dbReference>
<evidence type="ECO:0000256" key="1">
    <source>
        <dbReference type="SAM" id="SignalP"/>
    </source>
</evidence>
<evidence type="ECO:0000313" key="3">
    <source>
        <dbReference type="Proteomes" id="UP000886884"/>
    </source>
</evidence>
<proteinExistence type="predicted"/>
<feature type="chain" id="PRO_5038690785" evidence="1">
    <location>
        <begin position="21"/>
        <end position="541"/>
    </location>
</feature>
<name>A0A9D1P7X2_9FIRM</name>
<dbReference type="SUPFAM" id="SSF53850">
    <property type="entry name" value="Periplasmic binding protein-like II"/>
    <property type="match status" value="1"/>
</dbReference>